<evidence type="ECO:0000313" key="1">
    <source>
        <dbReference type="EMBL" id="MCZ0701747.1"/>
    </source>
</evidence>
<dbReference type="EMBL" id="JAPRAT010000001">
    <property type="protein sequence ID" value="MCZ0701747.1"/>
    <property type="molecule type" value="Genomic_DNA"/>
</dbReference>
<proteinExistence type="predicted"/>
<dbReference type="InterPro" id="IPR006379">
    <property type="entry name" value="HAD-SF_hydro_IIB"/>
</dbReference>
<dbReference type="RefSeq" id="WP_268778509.1">
    <property type="nucleotide sequence ID" value="NZ_JAPRAT010000001.1"/>
</dbReference>
<gene>
    <name evidence="1" type="ORF">OWO01_00800</name>
</gene>
<evidence type="ECO:0000313" key="2">
    <source>
        <dbReference type="Proteomes" id="UP001084197"/>
    </source>
</evidence>
<dbReference type="PANTHER" id="PTHR10000:SF25">
    <property type="entry name" value="PHOSPHATASE YKRA-RELATED"/>
    <property type="match status" value="1"/>
</dbReference>
<sequence>MKNKSVIFFDIDGTLLDHEKQLPLSTKKAVKQLKEAGHIVAIATGRAPFMYEDLRKELSIDTYVSYNGSYVVVEGKEIFTNPLDIPSLEKMTADGLARNHPIVYMDATDMKANVPEHAYINESIATLKIKHFPTHDPAYYQGRDIYQSLFFCTEGEEVYYQEKYPSFDFVRWHPLSVDVLPKGGSKANGIKYVLEALRISEANQYAFGDGLNDIEMLRSIPNSVAMGNAVEEVKEVAKYVTKDVSDDGILHGLTLVGLVTK</sequence>
<dbReference type="SFLD" id="SFLDS00003">
    <property type="entry name" value="Haloacid_Dehalogenase"/>
    <property type="match status" value="1"/>
</dbReference>
<comment type="caution">
    <text evidence="1">The sequence shown here is derived from an EMBL/GenBank/DDBJ whole genome shotgun (WGS) entry which is preliminary data.</text>
</comment>
<dbReference type="NCBIfam" id="TIGR01484">
    <property type="entry name" value="HAD-SF-IIB"/>
    <property type="match status" value="1"/>
</dbReference>
<name>A0A9J6R8V6_9BACI</name>
<dbReference type="Pfam" id="PF08282">
    <property type="entry name" value="Hydrolase_3"/>
    <property type="match status" value="1"/>
</dbReference>
<dbReference type="PANTHER" id="PTHR10000">
    <property type="entry name" value="PHOSPHOSERINE PHOSPHATASE"/>
    <property type="match status" value="1"/>
</dbReference>
<dbReference type="Gene3D" id="3.40.50.1000">
    <property type="entry name" value="HAD superfamily/HAD-like"/>
    <property type="match status" value="1"/>
</dbReference>
<accession>A0A9J6R8V6</accession>
<dbReference type="GO" id="GO:0016791">
    <property type="term" value="F:phosphatase activity"/>
    <property type="evidence" value="ECO:0007669"/>
    <property type="project" value="TreeGrafter"/>
</dbReference>
<dbReference type="GO" id="GO:0000287">
    <property type="term" value="F:magnesium ion binding"/>
    <property type="evidence" value="ECO:0007669"/>
    <property type="project" value="TreeGrafter"/>
</dbReference>
<protein>
    <submittedName>
        <fullName evidence="1">Cof-type HAD-IIB family hydrolase</fullName>
    </submittedName>
</protein>
<dbReference type="CDD" id="cd07517">
    <property type="entry name" value="HAD_HPP"/>
    <property type="match status" value="1"/>
</dbReference>
<keyword evidence="1" id="KW-0378">Hydrolase</keyword>
<organism evidence="1 2">
    <name type="scientific">Natronobacillus azotifigens</name>
    <dbReference type="NCBI Taxonomy" id="472978"/>
    <lineage>
        <taxon>Bacteria</taxon>
        <taxon>Bacillati</taxon>
        <taxon>Bacillota</taxon>
        <taxon>Bacilli</taxon>
        <taxon>Bacillales</taxon>
        <taxon>Bacillaceae</taxon>
        <taxon>Natronobacillus</taxon>
    </lineage>
</organism>
<dbReference type="AlphaFoldDB" id="A0A9J6R8V6"/>
<dbReference type="GO" id="GO:0005829">
    <property type="term" value="C:cytosol"/>
    <property type="evidence" value="ECO:0007669"/>
    <property type="project" value="TreeGrafter"/>
</dbReference>
<keyword evidence="2" id="KW-1185">Reference proteome</keyword>
<reference evidence="1" key="1">
    <citation type="submission" date="2022-11" db="EMBL/GenBank/DDBJ databases">
        <title>WGS of Natronobacillus azotifigens 24KS-1, an anaerobic diazotrophic haloalkaliphile from soda-rich habitats.</title>
        <authorList>
            <person name="Sorokin D.Y."/>
            <person name="Merkel A.Y."/>
        </authorList>
    </citation>
    <scope>NUCLEOTIDE SEQUENCE</scope>
    <source>
        <strain evidence="1">24KS-1</strain>
    </source>
</reference>
<dbReference type="InterPro" id="IPR000150">
    <property type="entry name" value="Cof"/>
</dbReference>
<dbReference type="NCBIfam" id="TIGR00099">
    <property type="entry name" value="Cof-subfamily"/>
    <property type="match status" value="1"/>
</dbReference>
<dbReference type="SFLD" id="SFLDG01140">
    <property type="entry name" value="C2.B:_Phosphomannomutase_and_P"/>
    <property type="match status" value="1"/>
</dbReference>
<dbReference type="InterPro" id="IPR036412">
    <property type="entry name" value="HAD-like_sf"/>
</dbReference>
<dbReference type="Proteomes" id="UP001084197">
    <property type="component" value="Unassembled WGS sequence"/>
</dbReference>
<dbReference type="InterPro" id="IPR023214">
    <property type="entry name" value="HAD_sf"/>
</dbReference>
<dbReference type="Gene3D" id="3.30.1240.10">
    <property type="match status" value="1"/>
</dbReference>
<dbReference type="SUPFAM" id="SSF56784">
    <property type="entry name" value="HAD-like"/>
    <property type="match status" value="1"/>
</dbReference>